<comment type="similarity">
    <text evidence="1">Belongs to the LysR transcriptional regulatory family.</text>
</comment>
<dbReference type="Pfam" id="PF00126">
    <property type="entry name" value="HTH_1"/>
    <property type="match status" value="1"/>
</dbReference>
<dbReference type="PRINTS" id="PR00039">
    <property type="entry name" value="HTHLYSR"/>
</dbReference>
<keyword evidence="4" id="KW-0804">Transcription</keyword>
<evidence type="ECO:0000313" key="7">
    <source>
        <dbReference type="Proteomes" id="UP001230768"/>
    </source>
</evidence>
<organism evidence="6 7">
    <name type="scientific">Pseudomonas wuhanensis</name>
    <dbReference type="NCBI Taxonomy" id="2954098"/>
    <lineage>
        <taxon>Bacteria</taxon>
        <taxon>Pseudomonadati</taxon>
        <taxon>Pseudomonadota</taxon>
        <taxon>Gammaproteobacteria</taxon>
        <taxon>Pseudomonadales</taxon>
        <taxon>Pseudomonadaceae</taxon>
        <taxon>Pseudomonas</taxon>
    </lineage>
</organism>
<dbReference type="PROSITE" id="PS50931">
    <property type="entry name" value="HTH_LYSR"/>
    <property type="match status" value="1"/>
</dbReference>
<dbReference type="PANTHER" id="PTHR30126">
    <property type="entry name" value="HTH-TYPE TRANSCRIPTIONAL REGULATOR"/>
    <property type="match status" value="1"/>
</dbReference>
<dbReference type="SUPFAM" id="SSF46785">
    <property type="entry name" value="Winged helix' DNA-binding domain"/>
    <property type="match status" value="1"/>
</dbReference>
<evidence type="ECO:0000313" key="6">
    <source>
        <dbReference type="EMBL" id="WLI15969.1"/>
    </source>
</evidence>
<dbReference type="Proteomes" id="UP001230768">
    <property type="component" value="Chromosome"/>
</dbReference>
<proteinExistence type="inferred from homology"/>
<keyword evidence="2" id="KW-0805">Transcription regulation</keyword>
<evidence type="ECO:0000256" key="2">
    <source>
        <dbReference type="ARBA" id="ARBA00023015"/>
    </source>
</evidence>
<name>A0ABY9GJP0_9PSED</name>
<dbReference type="InterPro" id="IPR000847">
    <property type="entry name" value="LysR_HTH_N"/>
</dbReference>
<dbReference type="EMBL" id="CP117430">
    <property type="protein sequence ID" value="WLI15969.1"/>
    <property type="molecule type" value="Genomic_DNA"/>
</dbReference>
<evidence type="ECO:0000256" key="1">
    <source>
        <dbReference type="ARBA" id="ARBA00009437"/>
    </source>
</evidence>
<dbReference type="Pfam" id="PF03466">
    <property type="entry name" value="LysR_substrate"/>
    <property type="match status" value="1"/>
</dbReference>
<evidence type="ECO:0000259" key="5">
    <source>
        <dbReference type="PROSITE" id="PS50931"/>
    </source>
</evidence>
<dbReference type="InterPro" id="IPR036388">
    <property type="entry name" value="WH-like_DNA-bd_sf"/>
</dbReference>
<evidence type="ECO:0000256" key="4">
    <source>
        <dbReference type="ARBA" id="ARBA00023163"/>
    </source>
</evidence>
<dbReference type="InterPro" id="IPR036390">
    <property type="entry name" value="WH_DNA-bd_sf"/>
</dbReference>
<keyword evidence="7" id="KW-1185">Reference proteome</keyword>
<protein>
    <submittedName>
        <fullName evidence="6">LysR substrate-binding domain-containing protein</fullName>
    </submittedName>
</protein>
<dbReference type="CDD" id="cd05466">
    <property type="entry name" value="PBP2_LTTR_substrate"/>
    <property type="match status" value="1"/>
</dbReference>
<dbReference type="Gene3D" id="1.10.10.10">
    <property type="entry name" value="Winged helix-like DNA-binding domain superfamily/Winged helix DNA-binding domain"/>
    <property type="match status" value="1"/>
</dbReference>
<dbReference type="Gene3D" id="3.40.190.10">
    <property type="entry name" value="Periplasmic binding protein-like II"/>
    <property type="match status" value="2"/>
</dbReference>
<dbReference type="SUPFAM" id="SSF53850">
    <property type="entry name" value="Periplasmic binding protein-like II"/>
    <property type="match status" value="1"/>
</dbReference>
<dbReference type="PANTHER" id="PTHR30126:SF2">
    <property type="entry name" value="HTH-TYPE TRANSCRIPTIONAL REGULATOR YJIE"/>
    <property type="match status" value="1"/>
</dbReference>
<evidence type="ECO:0000256" key="3">
    <source>
        <dbReference type="ARBA" id="ARBA00023125"/>
    </source>
</evidence>
<dbReference type="InterPro" id="IPR005119">
    <property type="entry name" value="LysR_subst-bd"/>
</dbReference>
<sequence length="318" mass="35338">MQIKWLDDLLAIAELKNFSRAAEVRCVTQSALSRRIRSLEEWVGVELVDRGTYPVQLTAAGVTFCEEGREALAGLLRLRSTLREVERMPGRSIQVTAGHSLSMTFLPKWLSQFQQHNEQFNARVVAANIHDAVIALEEGSCDLMMVYHHPLAPILLNPERFGSLTLGHDAFIPLCAANDRGEPLFRLPGSSGKPVPYLAYTATTFLGRVADIVIKNGPAPVVLERCYEADMAMLLMRMAIEGYGVAWLPQSAVVDEMERGLLVRAGGEEWSTRLEIRSYCAIANQNPTMRNLWKTLESASLRLLTAAIQNQEMTPKAS</sequence>
<feature type="domain" description="HTH lysR-type" evidence="5">
    <location>
        <begin position="1"/>
        <end position="58"/>
    </location>
</feature>
<keyword evidence="3" id="KW-0238">DNA-binding</keyword>
<gene>
    <name evidence="6" type="ORF">PSH88_16565</name>
</gene>
<dbReference type="RefSeq" id="WP_305421572.1">
    <property type="nucleotide sequence ID" value="NZ_CP117430.1"/>
</dbReference>
<accession>A0ABY9GJP0</accession>
<reference evidence="6 7" key="1">
    <citation type="submission" date="2023-02" db="EMBL/GenBank/DDBJ databases">
        <title>Evolution of Hrp T3SS in non-pathogenic Pseudomonas fluorescens.</title>
        <authorList>
            <person name="Liao K."/>
            <person name="Wei H."/>
            <person name="Gu Y."/>
        </authorList>
    </citation>
    <scope>NUCLEOTIDE SEQUENCE [LARGE SCALE GENOMIC DNA]</scope>
    <source>
        <strain evidence="6 7">FP607</strain>
    </source>
</reference>